<dbReference type="InterPro" id="IPR038499">
    <property type="entry name" value="BRO1_sf"/>
</dbReference>
<dbReference type="PANTHER" id="PTHR23030">
    <property type="entry name" value="PCD6 INTERACTING PROTEIN-RELATED"/>
    <property type="match status" value="1"/>
</dbReference>
<dbReference type="Pfam" id="PF03097">
    <property type="entry name" value="BRO1"/>
    <property type="match status" value="1"/>
</dbReference>
<dbReference type="AlphaFoldDB" id="A0AAV4XHL6"/>
<evidence type="ECO:0000313" key="2">
    <source>
        <dbReference type="EMBL" id="GIY93435.1"/>
    </source>
</evidence>
<comment type="caution">
    <text evidence="2">The sequence shown here is derived from an EMBL/GenBank/DDBJ whole genome shotgun (WGS) entry which is preliminary data.</text>
</comment>
<feature type="domain" description="BRO1" evidence="1">
    <location>
        <begin position="27"/>
        <end position="76"/>
    </location>
</feature>
<sequence>MEAVPRLPMISCDMKISPQNTEFGRILRKNAIKAPMDFTGCSILKRYYSQLHKLGSRFPMTDDGPACVPFMWTDIYSGLLIT</sequence>
<dbReference type="Gene3D" id="1.25.40.280">
    <property type="entry name" value="alix/aip1 like domains"/>
    <property type="match status" value="1"/>
</dbReference>
<reference evidence="2 3" key="1">
    <citation type="submission" date="2021-06" db="EMBL/GenBank/DDBJ databases">
        <title>Caerostris extrusa draft genome.</title>
        <authorList>
            <person name="Kono N."/>
            <person name="Arakawa K."/>
        </authorList>
    </citation>
    <scope>NUCLEOTIDE SEQUENCE [LARGE SCALE GENOMIC DNA]</scope>
</reference>
<accession>A0AAV4XHL6</accession>
<dbReference type="EMBL" id="BPLR01000266">
    <property type="protein sequence ID" value="GIY93435.1"/>
    <property type="molecule type" value="Genomic_DNA"/>
</dbReference>
<dbReference type="GO" id="GO:0045022">
    <property type="term" value="P:early endosome to late endosome transport"/>
    <property type="evidence" value="ECO:0007669"/>
    <property type="project" value="TreeGrafter"/>
</dbReference>
<dbReference type="InterPro" id="IPR004328">
    <property type="entry name" value="BRO1_dom"/>
</dbReference>
<evidence type="ECO:0000259" key="1">
    <source>
        <dbReference type="Pfam" id="PF03097"/>
    </source>
</evidence>
<gene>
    <name evidence="2" type="primary">PTPN23_1</name>
    <name evidence="2" type="ORF">CEXT_780611</name>
</gene>
<dbReference type="GO" id="GO:0005768">
    <property type="term" value="C:endosome"/>
    <property type="evidence" value="ECO:0007669"/>
    <property type="project" value="TreeGrafter"/>
</dbReference>
<dbReference type="PANTHER" id="PTHR23030:SF30">
    <property type="entry name" value="TYROSINE-PROTEIN PHOSPHATASE NON-RECEPTOR TYPE 23"/>
    <property type="match status" value="1"/>
</dbReference>
<dbReference type="GO" id="GO:0032456">
    <property type="term" value="P:endocytic recycling"/>
    <property type="evidence" value="ECO:0007669"/>
    <property type="project" value="TreeGrafter"/>
</dbReference>
<evidence type="ECO:0000313" key="3">
    <source>
        <dbReference type="Proteomes" id="UP001054945"/>
    </source>
</evidence>
<dbReference type="Proteomes" id="UP001054945">
    <property type="component" value="Unassembled WGS sequence"/>
</dbReference>
<keyword evidence="3" id="KW-1185">Reference proteome</keyword>
<protein>
    <submittedName>
        <fullName evidence="2">Tyrosine-protein phosphatase non-receptor type 23</fullName>
    </submittedName>
</protein>
<organism evidence="2 3">
    <name type="scientific">Caerostris extrusa</name>
    <name type="common">Bark spider</name>
    <name type="synonym">Caerostris bankana</name>
    <dbReference type="NCBI Taxonomy" id="172846"/>
    <lineage>
        <taxon>Eukaryota</taxon>
        <taxon>Metazoa</taxon>
        <taxon>Ecdysozoa</taxon>
        <taxon>Arthropoda</taxon>
        <taxon>Chelicerata</taxon>
        <taxon>Arachnida</taxon>
        <taxon>Araneae</taxon>
        <taxon>Araneomorphae</taxon>
        <taxon>Entelegynae</taxon>
        <taxon>Araneoidea</taxon>
        <taxon>Araneidae</taxon>
        <taxon>Caerostris</taxon>
    </lineage>
</organism>
<dbReference type="GO" id="GO:0043328">
    <property type="term" value="P:protein transport to vacuole involved in ubiquitin-dependent protein catabolic process via the multivesicular body sorting pathway"/>
    <property type="evidence" value="ECO:0007669"/>
    <property type="project" value="TreeGrafter"/>
</dbReference>
<proteinExistence type="predicted"/>
<name>A0AAV4XHL6_CAEEX</name>